<keyword evidence="2" id="KW-0808">Transferase</keyword>
<organism evidence="2 3">
    <name type="scientific">Streptosporangium becharense</name>
    <dbReference type="NCBI Taxonomy" id="1816182"/>
    <lineage>
        <taxon>Bacteria</taxon>
        <taxon>Bacillati</taxon>
        <taxon>Actinomycetota</taxon>
        <taxon>Actinomycetes</taxon>
        <taxon>Streptosporangiales</taxon>
        <taxon>Streptosporangiaceae</taxon>
        <taxon>Streptosporangium</taxon>
    </lineage>
</organism>
<keyword evidence="3" id="KW-1185">Reference proteome</keyword>
<reference evidence="2 3" key="1">
    <citation type="submission" date="2020-08" db="EMBL/GenBank/DDBJ databases">
        <title>Sequencing the genomes of 1000 actinobacteria strains.</title>
        <authorList>
            <person name="Klenk H.-P."/>
        </authorList>
    </citation>
    <scope>NUCLEOTIDE SEQUENCE [LARGE SCALE GENOMIC DNA]</scope>
    <source>
        <strain evidence="2 3">DSM 46887</strain>
    </source>
</reference>
<dbReference type="GO" id="GO:0032259">
    <property type="term" value="P:methylation"/>
    <property type="evidence" value="ECO:0007669"/>
    <property type="project" value="UniProtKB-KW"/>
</dbReference>
<keyword evidence="2" id="KW-0489">Methyltransferase</keyword>
<dbReference type="EMBL" id="JACHMP010000001">
    <property type="protein sequence ID" value="MBB5821441.1"/>
    <property type="molecule type" value="Genomic_DNA"/>
</dbReference>
<protein>
    <submittedName>
        <fullName evidence="2">Ubiquinone/menaquinone biosynthesis C-methylase UbiE</fullName>
    </submittedName>
</protein>
<dbReference type="InterPro" id="IPR041698">
    <property type="entry name" value="Methyltransf_25"/>
</dbReference>
<sequence length="105" mass="10939">MDAIFHTNSAAQEYIGRVSLHEVINTLRASALEFLSVTPGERALDAGCGLGEMARRIAALVGTSGSVTAVDVNPAMISAARRNHVAVPCAAGSSGRDWRTPCCGR</sequence>
<gene>
    <name evidence="2" type="ORF">F4562_004503</name>
</gene>
<proteinExistence type="predicted"/>
<dbReference type="Pfam" id="PF13649">
    <property type="entry name" value="Methyltransf_25"/>
    <property type="match status" value="1"/>
</dbReference>
<feature type="domain" description="Methyltransferase" evidence="1">
    <location>
        <begin position="44"/>
        <end position="84"/>
    </location>
</feature>
<dbReference type="AlphaFoldDB" id="A0A7W9MIB5"/>
<dbReference type="Proteomes" id="UP000540685">
    <property type="component" value="Unassembled WGS sequence"/>
</dbReference>
<dbReference type="InterPro" id="IPR029063">
    <property type="entry name" value="SAM-dependent_MTases_sf"/>
</dbReference>
<evidence type="ECO:0000259" key="1">
    <source>
        <dbReference type="Pfam" id="PF13649"/>
    </source>
</evidence>
<accession>A0A7W9MIB5</accession>
<comment type="caution">
    <text evidence="2">The sequence shown here is derived from an EMBL/GenBank/DDBJ whole genome shotgun (WGS) entry which is preliminary data.</text>
</comment>
<dbReference type="GO" id="GO:0008168">
    <property type="term" value="F:methyltransferase activity"/>
    <property type="evidence" value="ECO:0007669"/>
    <property type="project" value="UniProtKB-KW"/>
</dbReference>
<name>A0A7W9MIB5_9ACTN</name>
<keyword evidence="2" id="KW-0830">Ubiquinone</keyword>
<dbReference type="Gene3D" id="3.40.50.150">
    <property type="entry name" value="Vaccinia Virus protein VP39"/>
    <property type="match status" value="1"/>
</dbReference>
<dbReference type="CDD" id="cd02440">
    <property type="entry name" value="AdoMet_MTases"/>
    <property type="match status" value="1"/>
</dbReference>
<evidence type="ECO:0000313" key="3">
    <source>
        <dbReference type="Proteomes" id="UP000540685"/>
    </source>
</evidence>
<evidence type="ECO:0000313" key="2">
    <source>
        <dbReference type="EMBL" id="MBB5821441.1"/>
    </source>
</evidence>
<dbReference type="SUPFAM" id="SSF53335">
    <property type="entry name" value="S-adenosyl-L-methionine-dependent methyltransferases"/>
    <property type="match status" value="1"/>
</dbReference>